<dbReference type="EC" id="2.4.-.-" evidence="10"/>
<evidence type="ECO:0000256" key="7">
    <source>
        <dbReference type="ARBA" id="ARBA00023136"/>
    </source>
</evidence>
<evidence type="ECO:0000256" key="6">
    <source>
        <dbReference type="ARBA" id="ARBA00022989"/>
    </source>
</evidence>
<evidence type="ECO:0000256" key="5">
    <source>
        <dbReference type="ARBA" id="ARBA00022692"/>
    </source>
</evidence>
<feature type="transmembrane region" description="Helical" evidence="8">
    <location>
        <begin position="359"/>
        <end position="380"/>
    </location>
</feature>
<keyword evidence="6 8" id="KW-1133">Transmembrane helix</keyword>
<keyword evidence="11" id="KW-1185">Reference proteome</keyword>
<dbReference type="SUPFAM" id="SSF81665">
    <property type="entry name" value="Calcium ATPase, transmembrane domain M"/>
    <property type="match status" value="1"/>
</dbReference>
<dbReference type="RefSeq" id="WP_377123921.1">
    <property type="nucleotide sequence ID" value="NZ_JBHUON010000003.1"/>
</dbReference>
<feature type="transmembrane region" description="Helical" evidence="8">
    <location>
        <begin position="414"/>
        <end position="436"/>
    </location>
</feature>
<dbReference type="InterPro" id="IPR038731">
    <property type="entry name" value="RgtA/B/C-like"/>
</dbReference>
<dbReference type="InterPro" id="IPR050297">
    <property type="entry name" value="LipidA_mod_glycosyltrf_83"/>
</dbReference>
<feature type="transmembrane region" description="Helical" evidence="8">
    <location>
        <begin position="329"/>
        <end position="347"/>
    </location>
</feature>
<keyword evidence="3 10" id="KW-0328">Glycosyltransferase</keyword>
<evidence type="ECO:0000313" key="11">
    <source>
        <dbReference type="Proteomes" id="UP001597601"/>
    </source>
</evidence>
<dbReference type="PANTHER" id="PTHR33908:SF3">
    <property type="entry name" value="UNDECAPRENYL PHOSPHATE-ALPHA-4-AMINO-4-DEOXY-L-ARABINOSE ARABINOSYL TRANSFERASE"/>
    <property type="match status" value="1"/>
</dbReference>
<evidence type="ECO:0000256" key="2">
    <source>
        <dbReference type="ARBA" id="ARBA00022475"/>
    </source>
</evidence>
<sequence>MKKTDKPIYLLLFVVAFAVNMAGINVNFFTDDPGLYAAIAKNMIYKKDILQLFTHGQDWLDKPHFPFWMAALSFKLFGISVWAYRLPALLFFLISARYTYLFARKYYDWEVSAVAVLILMTSQYVLMANTDVRAEPYLMGLIIGSIYHIAGLEERFNYKDLLLAALLTACAIMTKGIFVIVPIYGALLGQLLFKKRFVTVFSPRFIGLYLLTLLFTLPEIYALYVQFDLHPEKTVFDKQNVSGIKWFLWDSQFGRFVNTGPIARKGGDPSFYLHTLLWAFGPWCLMFYYAVYKSGRKIYNKVQLPEYYTISGGLLLLVLFSLSGFQLPFYTNIIFPLFAIVTAPYCYKQLSVRGNKFRLINQWAYIVLFTVLCFTVNLLLKPANWWLFYLDCAGFFLLITLINKQIKDLHRKAFFINCAAALFANLYLVTALYPIIASYNGQIAAAKFINQNQYADYRIYAARLENNTFQFECNKPVDYWPIKQFTSYNSNEKAVFFVTQFSLNHLINNHIPYKILGAFENYSQERILPKFINADTRPQLLDKVYLITR</sequence>
<keyword evidence="4 10" id="KW-0808">Transferase</keyword>
<feature type="transmembrane region" description="Helical" evidence="8">
    <location>
        <begin position="106"/>
        <end position="126"/>
    </location>
</feature>
<dbReference type="EMBL" id="JBHUON010000003">
    <property type="protein sequence ID" value="MFD2863915.1"/>
    <property type="molecule type" value="Genomic_DNA"/>
</dbReference>
<evidence type="ECO:0000259" key="9">
    <source>
        <dbReference type="Pfam" id="PF13231"/>
    </source>
</evidence>
<dbReference type="GO" id="GO:0016757">
    <property type="term" value="F:glycosyltransferase activity"/>
    <property type="evidence" value="ECO:0007669"/>
    <property type="project" value="UniProtKB-KW"/>
</dbReference>
<reference evidence="11" key="1">
    <citation type="journal article" date="2019" name="Int. J. Syst. Evol. Microbiol.">
        <title>The Global Catalogue of Microorganisms (GCM) 10K type strain sequencing project: providing services to taxonomists for standard genome sequencing and annotation.</title>
        <authorList>
            <consortium name="The Broad Institute Genomics Platform"/>
            <consortium name="The Broad Institute Genome Sequencing Center for Infectious Disease"/>
            <person name="Wu L."/>
            <person name="Ma J."/>
        </authorList>
    </citation>
    <scope>NUCLEOTIDE SEQUENCE [LARGE SCALE GENOMIC DNA]</scope>
    <source>
        <strain evidence="11">KCTC 52232</strain>
    </source>
</reference>
<gene>
    <name evidence="10" type="ORF">ACFSYC_04370</name>
</gene>
<keyword evidence="7 8" id="KW-0472">Membrane</keyword>
<comment type="caution">
    <text evidence="10">The sequence shown here is derived from an EMBL/GenBank/DDBJ whole genome shotgun (WGS) entry which is preliminary data.</text>
</comment>
<dbReference type="Pfam" id="PF13231">
    <property type="entry name" value="PMT_2"/>
    <property type="match status" value="1"/>
</dbReference>
<evidence type="ECO:0000313" key="10">
    <source>
        <dbReference type="EMBL" id="MFD2863915.1"/>
    </source>
</evidence>
<dbReference type="InterPro" id="IPR023298">
    <property type="entry name" value="ATPase_P-typ_TM_dom_sf"/>
</dbReference>
<feature type="transmembrane region" description="Helical" evidence="8">
    <location>
        <begin position="304"/>
        <end position="323"/>
    </location>
</feature>
<evidence type="ECO:0000256" key="1">
    <source>
        <dbReference type="ARBA" id="ARBA00004651"/>
    </source>
</evidence>
<feature type="domain" description="Glycosyltransferase RgtA/B/C/D-like" evidence="9">
    <location>
        <begin position="61"/>
        <end position="220"/>
    </location>
</feature>
<comment type="subcellular location">
    <subcellularLocation>
        <location evidence="1">Cell membrane</location>
        <topology evidence="1">Multi-pass membrane protein</topology>
    </subcellularLocation>
</comment>
<dbReference type="PANTHER" id="PTHR33908">
    <property type="entry name" value="MANNOSYLTRANSFERASE YKCB-RELATED"/>
    <property type="match status" value="1"/>
</dbReference>
<evidence type="ECO:0000256" key="8">
    <source>
        <dbReference type="SAM" id="Phobius"/>
    </source>
</evidence>
<organism evidence="10 11">
    <name type="scientific">Mucilaginibacter antarcticus</name>
    <dbReference type="NCBI Taxonomy" id="1855725"/>
    <lineage>
        <taxon>Bacteria</taxon>
        <taxon>Pseudomonadati</taxon>
        <taxon>Bacteroidota</taxon>
        <taxon>Sphingobacteriia</taxon>
        <taxon>Sphingobacteriales</taxon>
        <taxon>Sphingobacteriaceae</taxon>
        <taxon>Mucilaginibacter</taxon>
    </lineage>
</organism>
<feature type="transmembrane region" description="Helical" evidence="8">
    <location>
        <begin position="67"/>
        <end position="94"/>
    </location>
</feature>
<accession>A0ABW5XK08</accession>
<feature type="transmembrane region" description="Helical" evidence="8">
    <location>
        <begin position="205"/>
        <end position="224"/>
    </location>
</feature>
<feature type="transmembrane region" description="Helical" evidence="8">
    <location>
        <begin position="7"/>
        <end position="26"/>
    </location>
</feature>
<feature type="transmembrane region" description="Helical" evidence="8">
    <location>
        <begin position="386"/>
        <end position="402"/>
    </location>
</feature>
<dbReference type="Proteomes" id="UP001597601">
    <property type="component" value="Unassembled WGS sequence"/>
</dbReference>
<feature type="transmembrane region" description="Helical" evidence="8">
    <location>
        <begin position="161"/>
        <end position="193"/>
    </location>
</feature>
<evidence type="ECO:0000256" key="4">
    <source>
        <dbReference type="ARBA" id="ARBA00022679"/>
    </source>
</evidence>
<feature type="transmembrane region" description="Helical" evidence="8">
    <location>
        <begin position="271"/>
        <end position="292"/>
    </location>
</feature>
<name>A0ABW5XK08_9SPHI</name>
<evidence type="ECO:0000256" key="3">
    <source>
        <dbReference type="ARBA" id="ARBA00022676"/>
    </source>
</evidence>
<proteinExistence type="predicted"/>
<keyword evidence="2" id="KW-1003">Cell membrane</keyword>
<protein>
    <submittedName>
        <fullName evidence="10">ArnT family glycosyltransferase</fullName>
        <ecNumber evidence="10">2.4.-.-</ecNumber>
    </submittedName>
</protein>
<keyword evidence="5 8" id="KW-0812">Transmembrane</keyword>